<keyword evidence="1" id="KW-0812">Transmembrane</keyword>
<reference evidence="3 4" key="1">
    <citation type="submission" date="2019-02" db="EMBL/GenBank/DDBJ databases">
        <title>Sequencing the genomes of 1000 actinobacteria strains.</title>
        <authorList>
            <person name="Klenk H.-P."/>
        </authorList>
    </citation>
    <scope>NUCLEOTIDE SEQUENCE [LARGE SCALE GENOMIC DNA]</scope>
    <source>
        <strain evidence="3 4">DSM 45162</strain>
    </source>
</reference>
<evidence type="ECO:0000313" key="3">
    <source>
        <dbReference type="EMBL" id="RZU46610.1"/>
    </source>
</evidence>
<proteinExistence type="predicted"/>
<gene>
    <name evidence="3" type="ORF">EV385_6685</name>
</gene>
<dbReference type="Pfam" id="PF11181">
    <property type="entry name" value="YflT"/>
    <property type="match status" value="1"/>
</dbReference>
<evidence type="ECO:0000256" key="1">
    <source>
        <dbReference type="SAM" id="Phobius"/>
    </source>
</evidence>
<evidence type="ECO:0000259" key="2">
    <source>
        <dbReference type="Pfam" id="PF11181"/>
    </source>
</evidence>
<keyword evidence="1" id="KW-1133">Transmembrane helix</keyword>
<dbReference type="InterPro" id="IPR025889">
    <property type="entry name" value="GSP17M-like_dom"/>
</dbReference>
<sequence length="168" mass="17826">MTTTHLPLPAELPTTASTSVGDYPTYAAAQQAVDYLSDHDFAVQHATIVGTDLRLVENVTGRMTIARAALAGAGGGAWLGLLLGAVLALFTTGAWWIVIAVATVGGAAWGATMAAAAHAATRGRRDFASRRHLAAARYHLTVATEHAEHARRLLHQHAEVMAYTWRPH</sequence>
<organism evidence="3 4">
    <name type="scientific">Krasilnikovia cinnamomea</name>
    <dbReference type="NCBI Taxonomy" id="349313"/>
    <lineage>
        <taxon>Bacteria</taxon>
        <taxon>Bacillati</taxon>
        <taxon>Actinomycetota</taxon>
        <taxon>Actinomycetes</taxon>
        <taxon>Micromonosporales</taxon>
        <taxon>Micromonosporaceae</taxon>
        <taxon>Krasilnikovia</taxon>
    </lineage>
</organism>
<keyword evidence="4" id="KW-1185">Reference proteome</keyword>
<comment type="caution">
    <text evidence="3">The sequence shown here is derived from an EMBL/GenBank/DDBJ whole genome shotgun (WGS) entry which is preliminary data.</text>
</comment>
<dbReference type="RefSeq" id="WP_165449742.1">
    <property type="nucleotide sequence ID" value="NZ_SHKY01000002.1"/>
</dbReference>
<evidence type="ECO:0000313" key="4">
    <source>
        <dbReference type="Proteomes" id="UP000292564"/>
    </source>
</evidence>
<dbReference type="EMBL" id="SHKY01000002">
    <property type="protein sequence ID" value="RZU46610.1"/>
    <property type="molecule type" value="Genomic_DNA"/>
</dbReference>
<name>A0A4Q7Z813_9ACTN</name>
<keyword evidence="1" id="KW-0472">Membrane</keyword>
<feature type="transmembrane region" description="Helical" evidence="1">
    <location>
        <begin position="68"/>
        <end position="90"/>
    </location>
</feature>
<accession>A0A4Q7Z813</accession>
<feature type="domain" description="General stress protein 17M-like" evidence="2">
    <location>
        <begin position="19"/>
        <end position="91"/>
    </location>
</feature>
<protein>
    <recommendedName>
        <fullName evidence="2">General stress protein 17M-like domain-containing protein</fullName>
    </recommendedName>
</protein>
<feature type="transmembrane region" description="Helical" evidence="1">
    <location>
        <begin position="96"/>
        <end position="121"/>
    </location>
</feature>
<dbReference type="Proteomes" id="UP000292564">
    <property type="component" value="Unassembled WGS sequence"/>
</dbReference>
<dbReference type="AlphaFoldDB" id="A0A4Q7Z813"/>